<evidence type="ECO:0000313" key="6">
    <source>
        <dbReference type="EMBL" id="MFG6461906.1"/>
    </source>
</evidence>
<feature type="transmembrane region" description="Helical" evidence="5">
    <location>
        <begin position="235"/>
        <end position="256"/>
    </location>
</feature>
<organism evidence="6 7">
    <name type="scientific">Pelomonas lactea</name>
    <dbReference type="NCBI Taxonomy" id="3299030"/>
    <lineage>
        <taxon>Bacteria</taxon>
        <taxon>Pseudomonadati</taxon>
        <taxon>Pseudomonadota</taxon>
        <taxon>Betaproteobacteria</taxon>
        <taxon>Burkholderiales</taxon>
        <taxon>Sphaerotilaceae</taxon>
        <taxon>Roseateles</taxon>
    </lineage>
</organism>
<keyword evidence="7" id="KW-1185">Reference proteome</keyword>
<dbReference type="Proteomes" id="UP001606302">
    <property type="component" value="Unassembled WGS sequence"/>
</dbReference>
<feature type="transmembrane region" description="Helical" evidence="5">
    <location>
        <begin position="175"/>
        <end position="196"/>
    </location>
</feature>
<evidence type="ECO:0000256" key="4">
    <source>
        <dbReference type="ARBA" id="ARBA00023136"/>
    </source>
</evidence>
<dbReference type="EMBL" id="JBIGHX010000003">
    <property type="protein sequence ID" value="MFG6461906.1"/>
    <property type="molecule type" value="Genomic_DNA"/>
</dbReference>
<evidence type="ECO:0000313" key="7">
    <source>
        <dbReference type="Proteomes" id="UP001606302"/>
    </source>
</evidence>
<evidence type="ECO:0000256" key="5">
    <source>
        <dbReference type="SAM" id="Phobius"/>
    </source>
</evidence>
<keyword evidence="3 5" id="KW-1133">Transmembrane helix</keyword>
<feature type="transmembrane region" description="Helical" evidence="5">
    <location>
        <begin position="65"/>
        <end position="81"/>
    </location>
</feature>
<reference evidence="6 7" key="1">
    <citation type="submission" date="2024-08" db="EMBL/GenBank/DDBJ databases">
        <authorList>
            <person name="Lu H."/>
        </authorList>
    </citation>
    <scope>NUCLEOTIDE SEQUENCE [LARGE SCALE GENOMIC DNA]</scope>
    <source>
        <strain evidence="6 7">DXS20W</strain>
    </source>
</reference>
<protein>
    <submittedName>
        <fullName evidence="6">ZIP family metal transporter</fullName>
    </submittedName>
</protein>
<name>A0ABW7GJB0_9BURK</name>
<feature type="transmembrane region" description="Helical" evidence="5">
    <location>
        <begin position="6"/>
        <end position="29"/>
    </location>
</feature>
<keyword evidence="4 5" id="KW-0472">Membrane</keyword>
<dbReference type="InterPro" id="IPR003689">
    <property type="entry name" value="ZIP"/>
</dbReference>
<sequence length="262" mass="27827">MTLLYIVLATFAGGLLSVLVAASLTVGVLTRLVKSLVSLSAGILLGTSLLNVLPEAFESHTAQPQTLFAVLLAGLLFFWLLEKVELYRHVHHHEGDGHHHHHHFDAEQAGRGGLTVLVGDSIHNFCDGAIIAAAFLADTRLGFATALAIVAHEIPQEVGDYIVLLNAGLSRAKALLFNAISGMASVVGGVLGYFLIGSFDGVLPYLLVLASSSFIYISVADLLPQLQQRLAWRETFAQVAWLAVGLGVAFGVSALLHGSHTH</sequence>
<feature type="transmembrane region" description="Helical" evidence="5">
    <location>
        <begin position="36"/>
        <end position="53"/>
    </location>
</feature>
<dbReference type="RefSeq" id="WP_394510764.1">
    <property type="nucleotide sequence ID" value="NZ_JBIGHX010000003.1"/>
</dbReference>
<keyword evidence="2 5" id="KW-0812">Transmembrane</keyword>
<dbReference type="PANTHER" id="PTHR16950">
    <property type="entry name" value="ZINC TRANSPORTER SLC39A7 HISTIDINE-RICH MEMBRANE PROTEIN KE4"/>
    <property type="match status" value="1"/>
</dbReference>
<evidence type="ECO:0000256" key="3">
    <source>
        <dbReference type="ARBA" id="ARBA00022989"/>
    </source>
</evidence>
<comment type="caution">
    <text evidence="6">The sequence shown here is derived from an EMBL/GenBank/DDBJ whole genome shotgun (WGS) entry which is preliminary data.</text>
</comment>
<gene>
    <name evidence="6" type="ORF">ACG04Q_10015</name>
</gene>
<comment type="subcellular location">
    <subcellularLocation>
        <location evidence="1">Membrane</location>
        <topology evidence="1">Multi-pass membrane protein</topology>
    </subcellularLocation>
</comment>
<evidence type="ECO:0000256" key="1">
    <source>
        <dbReference type="ARBA" id="ARBA00004141"/>
    </source>
</evidence>
<feature type="transmembrane region" description="Helical" evidence="5">
    <location>
        <begin position="202"/>
        <end position="223"/>
    </location>
</feature>
<accession>A0ABW7GJB0</accession>
<evidence type="ECO:0000256" key="2">
    <source>
        <dbReference type="ARBA" id="ARBA00022692"/>
    </source>
</evidence>
<dbReference type="PANTHER" id="PTHR16950:SF16">
    <property type="entry name" value="ZINC TRANSPORTER ZIP13"/>
    <property type="match status" value="1"/>
</dbReference>
<proteinExistence type="predicted"/>
<dbReference type="Pfam" id="PF02535">
    <property type="entry name" value="Zip"/>
    <property type="match status" value="1"/>
</dbReference>